<dbReference type="EMBL" id="BLJN01000001">
    <property type="protein sequence ID" value="GFE78609.1"/>
    <property type="molecule type" value="Genomic_DNA"/>
</dbReference>
<evidence type="ECO:0000313" key="2">
    <source>
        <dbReference type="Proteomes" id="UP000445000"/>
    </source>
</evidence>
<reference evidence="2" key="1">
    <citation type="submission" date="2020-01" db="EMBL/GenBank/DDBJ databases">
        <title>'Steroidobacter agaridevorans' sp. nov., agar-degrading bacteria isolated from rhizosphere soils.</title>
        <authorList>
            <person name="Ikenaga M."/>
            <person name="Kataoka M."/>
            <person name="Murouchi A."/>
            <person name="Katsuragi S."/>
            <person name="Sakai M."/>
        </authorList>
    </citation>
    <scope>NUCLEOTIDE SEQUENCE [LARGE SCALE GENOMIC DNA]</scope>
    <source>
        <strain evidence="2">YU21-B</strain>
    </source>
</reference>
<keyword evidence="2" id="KW-1185">Reference proteome</keyword>
<dbReference type="AlphaFoldDB" id="A0A829Y5V8"/>
<protein>
    <submittedName>
        <fullName evidence="1">Uncharacterized protein</fullName>
    </submittedName>
</protein>
<name>A0A829Y5V8_9GAMM</name>
<comment type="caution">
    <text evidence="1">The sequence shown here is derived from an EMBL/GenBank/DDBJ whole genome shotgun (WGS) entry which is preliminary data.</text>
</comment>
<accession>A0A829Y5V8</accession>
<evidence type="ECO:0000313" key="1">
    <source>
        <dbReference type="EMBL" id="GFE78609.1"/>
    </source>
</evidence>
<proteinExistence type="predicted"/>
<organism evidence="1 2">
    <name type="scientific">Steroidobacter agaridevorans</name>
    <dbReference type="NCBI Taxonomy" id="2695856"/>
    <lineage>
        <taxon>Bacteria</taxon>
        <taxon>Pseudomonadati</taxon>
        <taxon>Pseudomonadota</taxon>
        <taxon>Gammaproteobacteria</taxon>
        <taxon>Steroidobacterales</taxon>
        <taxon>Steroidobacteraceae</taxon>
        <taxon>Steroidobacter</taxon>
    </lineage>
</organism>
<gene>
    <name evidence="1" type="ORF">GCM10011487_06090</name>
</gene>
<sequence>MSPQTAADAQAILARQHQVQHDQVRSAAREHIVHAPRILGCVDLEAFTAHEIGNHLPDFGIVFDYE</sequence>
<dbReference type="Proteomes" id="UP000445000">
    <property type="component" value="Unassembled WGS sequence"/>
</dbReference>